<evidence type="ECO:0000313" key="9">
    <source>
        <dbReference type="Proteomes" id="UP000218811"/>
    </source>
</evidence>
<sequence>MGNRESTAGHDAEEIAPGGVPDYYALLEVDESATADEIRRSFRRLALAHHPDKNVNDVEGATKRFAAIQQAYEVLSDEQERAWYDSHRASLVPEPDAQTVFEDIKKGAPPSRARNRGLTARHLTRFFDQSVYTGTDDGPDGFFTIYRNLFDRLAAEESQWVNNVPFPSFGDSTWPWVPVSKSEQARAARTFYNYWMNFASYKDFSWEDKWNIMEAPDRRIRRQMERENNRAREDARKEYNETVRSLATFVRKRDPRYKAHLKAQTSSSSTPHGGLQSPATTSAPSAPSPAPKPVFVAQPWQTSAEDQHYGADADLEWAAAEGAGAEEWECVACGKSFRSEAAWASHERSKKHLKAVEMLRRQMRKEEEELELGGGTQEWREGGEEGEGEEEDAQGEAAGDELSELADAENVEETPSLPEQAVQELVSEEADETYRQPTRRKGKKKSRAPSPEVLLSSERKARDGTRNSSDTESVQRGSTPRDSLEHSQGMGPSDDEVEKPAQPEMSKRDKRRAREARKAAREEQAQLSATQQCNVCKAVFDSRTKLFAHIKSTGHALVEPADRVTSQSGKKGKKGKR</sequence>
<dbReference type="EMBL" id="KB468124">
    <property type="protein sequence ID" value="PCH42611.1"/>
    <property type="molecule type" value="Genomic_DNA"/>
</dbReference>
<feature type="compositionally biased region" description="Basic and acidic residues" evidence="5">
    <location>
        <begin position="498"/>
        <end position="507"/>
    </location>
</feature>
<evidence type="ECO:0000256" key="1">
    <source>
        <dbReference type="ARBA" id="ARBA00022723"/>
    </source>
</evidence>
<evidence type="ECO:0000256" key="3">
    <source>
        <dbReference type="ARBA" id="ARBA00022833"/>
    </source>
</evidence>
<dbReference type="OMA" id="RANHEES"/>
<dbReference type="PROSITE" id="PS00028">
    <property type="entry name" value="ZINC_FINGER_C2H2_1"/>
    <property type="match status" value="2"/>
</dbReference>
<dbReference type="InterPro" id="IPR001623">
    <property type="entry name" value="DnaJ_domain"/>
</dbReference>
<dbReference type="InterPro" id="IPR051964">
    <property type="entry name" value="Chaperone_stress_response"/>
</dbReference>
<dbReference type="PROSITE" id="PS00636">
    <property type="entry name" value="DNAJ_1"/>
    <property type="match status" value="1"/>
</dbReference>
<organism evidence="8 9">
    <name type="scientific">Wolfiporia cocos (strain MD-104)</name>
    <name type="common">Brown rot fungus</name>
    <dbReference type="NCBI Taxonomy" id="742152"/>
    <lineage>
        <taxon>Eukaryota</taxon>
        <taxon>Fungi</taxon>
        <taxon>Dikarya</taxon>
        <taxon>Basidiomycota</taxon>
        <taxon>Agaricomycotina</taxon>
        <taxon>Agaricomycetes</taxon>
        <taxon>Polyporales</taxon>
        <taxon>Phaeolaceae</taxon>
        <taxon>Wolfiporia</taxon>
    </lineage>
</organism>
<dbReference type="PANTHER" id="PTHR44029:SF1">
    <property type="entry name" value="DNAJ HOMOLOG SUBFAMILY C MEMBER 21"/>
    <property type="match status" value="1"/>
</dbReference>
<feature type="compositionally biased region" description="Basic residues" evidence="5">
    <location>
        <begin position="437"/>
        <end position="447"/>
    </location>
</feature>
<dbReference type="Pfam" id="PF12171">
    <property type="entry name" value="zf-C2H2_jaz"/>
    <property type="match status" value="1"/>
</dbReference>
<dbReference type="GO" id="GO:0008270">
    <property type="term" value="F:zinc ion binding"/>
    <property type="evidence" value="ECO:0007669"/>
    <property type="project" value="UniProtKB-KW"/>
</dbReference>
<feature type="region of interest" description="Disordered" evidence="5">
    <location>
        <begin position="553"/>
        <end position="577"/>
    </location>
</feature>
<keyword evidence="9" id="KW-1185">Reference proteome</keyword>
<feature type="domain" description="C2H2-type" evidence="7">
    <location>
        <begin position="328"/>
        <end position="352"/>
    </location>
</feature>
<feature type="region of interest" description="Disordered" evidence="5">
    <location>
        <begin position="365"/>
        <end position="533"/>
    </location>
</feature>
<dbReference type="Pfam" id="PF21884">
    <property type="entry name" value="ZUO1-like_ZHD"/>
    <property type="match status" value="1"/>
</dbReference>
<reference evidence="8 9" key="1">
    <citation type="journal article" date="2012" name="Science">
        <title>The Paleozoic origin of enzymatic lignin decomposition reconstructed from 31 fungal genomes.</title>
        <authorList>
            <person name="Floudas D."/>
            <person name="Binder M."/>
            <person name="Riley R."/>
            <person name="Barry K."/>
            <person name="Blanchette R.A."/>
            <person name="Henrissat B."/>
            <person name="Martinez A.T."/>
            <person name="Otillar R."/>
            <person name="Spatafora J.W."/>
            <person name="Yadav J.S."/>
            <person name="Aerts A."/>
            <person name="Benoit I."/>
            <person name="Boyd A."/>
            <person name="Carlson A."/>
            <person name="Copeland A."/>
            <person name="Coutinho P.M."/>
            <person name="de Vries R.P."/>
            <person name="Ferreira P."/>
            <person name="Findley K."/>
            <person name="Foster B."/>
            <person name="Gaskell J."/>
            <person name="Glotzer D."/>
            <person name="Gorecki P."/>
            <person name="Heitman J."/>
            <person name="Hesse C."/>
            <person name="Hori C."/>
            <person name="Igarashi K."/>
            <person name="Jurgens J.A."/>
            <person name="Kallen N."/>
            <person name="Kersten P."/>
            <person name="Kohler A."/>
            <person name="Kuees U."/>
            <person name="Kumar T.K.A."/>
            <person name="Kuo A."/>
            <person name="LaButti K."/>
            <person name="Larrondo L.F."/>
            <person name="Lindquist E."/>
            <person name="Ling A."/>
            <person name="Lombard V."/>
            <person name="Lucas S."/>
            <person name="Lundell T."/>
            <person name="Martin R."/>
            <person name="McLaughlin D.J."/>
            <person name="Morgenstern I."/>
            <person name="Morin E."/>
            <person name="Murat C."/>
            <person name="Nagy L.G."/>
            <person name="Nolan M."/>
            <person name="Ohm R.A."/>
            <person name="Patyshakuliyeva A."/>
            <person name="Rokas A."/>
            <person name="Ruiz-Duenas F.J."/>
            <person name="Sabat G."/>
            <person name="Salamov A."/>
            <person name="Samejima M."/>
            <person name="Schmutz J."/>
            <person name="Slot J.C."/>
            <person name="St John F."/>
            <person name="Stenlid J."/>
            <person name="Sun H."/>
            <person name="Sun S."/>
            <person name="Syed K."/>
            <person name="Tsang A."/>
            <person name="Wiebenga A."/>
            <person name="Young D."/>
            <person name="Pisabarro A."/>
            <person name="Eastwood D.C."/>
            <person name="Martin F."/>
            <person name="Cullen D."/>
            <person name="Grigoriev I.V."/>
            <person name="Hibbett D.S."/>
        </authorList>
    </citation>
    <scope>NUCLEOTIDE SEQUENCE [LARGE SCALE GENOMIC DNA]</scope>
    <source>
        <strain evidence="8 9">MD-104</strain>
    </source>
</reference>
<dbReference type="SUPFAM" id="SSF46565">
    <property type="entry name" value="Chaperone J-domain"/>
    <property type="match status" value="1"/>
</dbReference>
<evidence type="ECO:0000256" key="2">
    <source>
        <dbReference type="ARBA" id="ARBA00022771"/>
    </source>
</evidence>
<gene>
    <name evidence="8" type="ORF">WOLCODRAFT_137987</name>
</gene>
<dbReference type="SMART" id="SM00271">
    <property type="entry name" value="DnaJ"/>
    <property type="match status" value="1"/>
</dbReference>
<dbReference type="Gene3D" id="1.10.287.110">
    <property type="entry name" value="DnaJ domain"/>
    <property type="match status" value="1"/>
</dbReference>
<keyword evidence="2 4" id="KW-0863">Zinc-finger</keyword>
<dbReference type="InterPro" id="IPR013087">
    <property type="entry name" value="Znf_C2H2_type"/>
</dbReference>
<accession>A0A2H3JL60</accession>
<feature type="compositionally biased region" description="Polar residues" evidence="5">
    <location>
        <begin position="466"/>
        <end position="481"/>
    </location>
</feature>
<dbReference type="PANTHER" id="PTHR44029">
    <property type="entry name" value="DNAJ HOMOLOG SUBFAMILY C MEMBER 21"/>
    <property type="match status" value="1"/>
</dbReference>
<evidence type="ECO:0000256" key="4">
    <source>
        <dbReference type="PROSITE-ProRule" id="PRU00042"/>
    </source>
</evidence>
<evidence type="ECO:0000256" key="5">
    <source>
        <dbReference type="SAM" id="MobiDB-lite"/>
    </source>
</evidence>
<feature type="compositionally biased region" description="Acidic residues" evidence="5">
    <location>
        <begin position="384"/>
        <end position="412"/>
    </location>
</feature>
<feature type="domain" description="J" evidence="6">
    <location>
        <begin position="22"/>
        <end position="88"/>
    </location>
</feature>
<feature type="region of interest" description="Disordered" evidence="5">
    <location>
        <begin position="260"/>
        <end position="294"/>
    </location>
</feature>
<dbReference type="OrthoDB" id="5894at2759"/>
<evidence type="ECO:0000259" key="6">
    <source>
        <dbReference type="PROSITE" id="PS50076"/>
    </source>
</evidence>
<protein>
    <submittedName>
        <fullName evidence="8">DnaJ-domain-containing protein</fullName>
    </submittedName>
</protein>
<evidence type="ECO:0000313" key="8">
    <source>
        <dbReference type="EMBL" id="PCH42611.1"/>
    </source>
</evidence>
<dbReference type="PROSITE" id="PS50076">
    <property type="entry name" value="DNAJ_2"/>
    <property type="match status" value="1"/>
</dbReference>
<keyword evidence="1" id="KW-0479">Metal-binding</keyword>
<feature type="domain" description="C2H2-type" evidence="7">
    <location>
        <begin position="531"/>
        <end position="560"/>
    </location>
</feature>
<dbReference type="SMART" id="SM00355">
    <property type="entry name" value="ZnF_C2H2"/>
    <property type="match status" value="2"/>
</dbReference>
<name>A0A2H3JL60_WOLCO</name>
<dbReference type="Proteomes" id="UP000218811">
    <property type="component" value="Unassembled WGS sequence"/>
</dbReference>
<keyword evidence="3" id="KW-0862">Zinc</keyword>
<dbReference type="InterPro" id="IPR036869">
    <property type="entry name" value="J_dom_sf"/>
</dbReference>
<dbReference type="GO" id="GO:0005737">
    <property type="term" value="C:cytoplasm"/>
    <property type="evidence" value="ECO:0007669"/>
    <property type="project" value="TreeGrafter"/>
</dbReference>
<proteinExistence type="predicted"/>
<dbReference type="AlphaFoldDB" id="A0A2H3JL60"/>
<dbReference type="SUPFAM" id="SSF57667">
    <property type="entry name" value="beta-beta-alpha zinc fingers"/>
    <property type="match status" value="1"/>
</dbReference>
<dbReference type="InterPro" id="IPR018253">
    <property type="entry name" value="DnaJ_domain_CS"/>
</dbReference>
<dbReference type="Pfam" id="PF00226">
    <property type="entry name" value="DnaJ"/>
    <property type="match status" value="1"/>
</dbReference>
<dbReference type="InterPro" id="IPR022755">
    <property type="entry name" value="Znf_C2H2_jaz"/>
</dbReference>
<dbReference type="InterPro" id="IPR054076">
    <property type="entry name" value="ZUO1-like_ZHD"/>
</dbReference>
<dbReference type="SMART" id="SM00451">
    <property type="entry name" value="ZnF_U1"/>
    <property type="match status" value="1"/>
</dbReference>
<dbReference type="Gene3D" id="3.30.160.60">
    <property type="entry name" value="Classic Zinc Finger"/>
    <property type="match status" value="1"/>
</dbReference>
<evidence type="ECO:0000259" key="7">
    <source>
        <dbReference type="PROSITE" id="PS50157"/>
    </source>
</evidence>
<dbReference type="PRINTS" id="PR00625">
    <property type="entry name" value="JDOMAIN"/>
</dbReference>
<dbReference type="GO" id="GO:0003676">
    <property type="term" value="F:nucleic acid binding"/>
    <property type="evidence" value="ECO:0007669"/>
    <property type="project" value="InterPro"/>
</dbReference>
<dbReference type="STRING" id="742152.A0A2H3JL60"/>
<dbReference type="PROSITE" id="PS50157">
    <property type="entry name" value="ZINC_FINGER_C2H2_2"/>
    <property type="match status" value="2"/>
</dbReference>
<dbReference type="CDD" id="cd06257">
    <property type="entry name" value="DnaJ"/>
    <property type="match status" value="1"/>
</dbReference>
<dbReference type="InterPro" id="IPR003604">
    <property type="entry name" value="Matrin/U1-like-C_Znf_C2H2"/>
</dbReference>
<dbReference type="InterPro" id="IPR036236">
    <property type="entry name" value="Znf_C2H2_sf"/>
</dbReference>